<dbReference type="Pfam" id="PF02171">
    <property type="entry name" value="Piwi"/>
    <property type="match status" value="1"/>
</dbReference>
<dbReference type="InterPro" id="IPR036397">
    <property type="entry name" value="RNaseH_sf"/>
</dbReference>
<organism evidence="4 5">
    <name type="scientific">Uncinula necator</name>
    <name type="common">Grape powdery mildew</name>
    <dbReference type="NCBI Taxonomy" id="52586"/>
    <lineage>
        <taxon>Eukaryota</taxon>
        <taxon>Fungi</taxon>
        <taxon>Dikarya</taxon>
        <taxon>Ascomycota</taxon>
        <taxon>Pezizomycotina</taxon>
        <taxon>Leotiomycetes</taxon>
        <taxon>Erysiphales</taxon>
        <taxon>Erysiphaceae</taxon>
        <taxon>Erysiphe</taxon>
    </lineage>
</organism>
<dbReference type="CDD" id="cd04657">
    <property type="entry name" value="Piwi_ago-like"/>
    <property type="match status" value="1"/>
</dbReference>
<dbReference type="InterPro" id="IPR032474">
    <property type="entry name" value="Argonaute_N"/>
</dbReference>
<dbReference type="AlphaFoldDB" id="A0A0B1NZL2"/>
<dbReference type="Pfam" id="PF08699">
    <property type="entry name" value="ArgoL1"/>
    <property type="match status" value="1"/>
</dbReference>
<feature type="domain" description="PAZ" evidence="2">
    <location>
        <begin position="406"/>
        <end position="504"/>
    </location>
</feature>
<dbReference type="PROSITE" id="PS50822">
    <property type="entry name" value="PIWI"/>
    <property type="match status" value="1"/>
</dbReference>
<dbReference type="Gene3D" id="3.30.420.10">
    <property type="entry name" value="Ribonuclease H-like superfamily/Ribonuclease H"/>
    <property type="match status" value="1"/>
</dbReference>
<protein>
    <submittedName>
        <fullName evidence="4">Putative rna interference and gene silencing protein</fullName>
    </submittedName>
</protein>
<dbReference type="InterPro" id="IPR003100">
    <property type="entry name" value="PAZ_dom"/>
</dbReference>
<evidence type="ECO:0000313" key="4">
    <source>
        <dbReference type="EMBL" id="KHJ30116.1"/>
    </source>
</evidence>
<evidence type="ECO:0000313" key="5">
    <source>
        <dbReference type="Proteomes" id="UP000030854"/>
    </source>
</evidence>
<dbReference type="InterPro" id="IPR012337">
    <property type="entry name" value="RNaseH-like_sf"/>
</dbReference>
<dbReference type="OMA" id="RVRITHI"/>
<dbReference type="HOGENOM" id="CLU_004544_4_1_1"/>
<keyword evidence="5" id="KW-1185">Reference proteome</keyword>
<dbReference type="SMART" id="SM01163">
    <property type="entry name" value="DUF1785"/>
    <property type="match status" value="1"/>
</dbReference>
<evidence type="ECO:0000259" key="2">
    <source>
        <dbReference type="PROSITE" id="PS50821"/>
    </source>
</evidence>
<gene>
    <name evidence="4" type="ORF">EV44_g4367</name>
</gene>
<dbReference type="Pfam" id="PF16487">
    <property type="entry name" value="ArgoMid"/>
    <property type="match status" value="1"/>
</dbReference>
<dbReference type="InterPro" id="IPR036085">
    <property type="entry name" value="PAZ_dom_sf"/>
</dbReference>
<dbReference type="InterPro" id="IPR003165">
    <property type="entry name" value="Piwi"/>
</dbReference>
<dbReference type="PANTHER" id="PTHR22891">
    <property type="entry name" value="EUKARYOTIC TRANSLATION INITIATION FACTOR 2C"/>
    <property type="match status" value="1"/>
</dbReference>
<dbReference type="Gene3D" id="3.40.50.2300">
    <property type="match status" value="1"/>
</dbReference>
<dbReference type="SMART" id="SM00950">
    <property type="entry name" value="Piwi"/>
    <property type="match status" value="1"/>
</dbReference>
<dbReference type="EMBL" id="JNVN01005081">
    <property type="protein sequence ID" value="KHJ30116.1"/>
    <property type="molecule type" value="Genomic_DNA"/>
</dbReference>
<dbReference type="SUPFAM" id="SSF101690">
    <property type="entry name" value="PAZ domain"/>
    <property type="match status" value="1"/>
</dbReference>
<dbReference type="Gene3D" id="2.170.260.10">
    <property type="entry name" value="paz domain"/>
    <property type="match status" value="1"/>
</dbReference>
<dbReference type="InterPro" id="IPR032473">
    <property type="entry name" value="Argonaute_Mid_dom"/>
</dbReference>
<accession>A0A0B1NZL2</accession>
<dbReference type="Pfam" id="PF16488">
    <property type="entry name" value="ArgoL2"/>
    <property type="match status" value="1"/>
</dbReference>
<dbReference type="Pfam" id="PF02170">
    <property type="entry name" value="PAZ"/>
    <property type="match status" value="1"/>
</dbReference>
<evidence type="ECO:0000259" key="3">
    <source>
        <dbReference type="PROSITE" id="PS50822"/>
    </source>
</evidence>
<comment type="caution">
    <text evidence="4">The sequence shown here is derived from an EMBL/GenBank/DDBJ whole genome shotgun (WGS) entry which is preliminary data.</text>
</comment>
<proteinExistence type="predicted"/>
<sequence>MYGRGGGGYRGDRGGGGGYRGDRGGGGGYRGDRGGGGGYRGDRGGGGGYRGDRGGGGYRGDRGGGGGGGGYRGGGGRGRGGGPSNDGPPIFQDNNAPPIDTTVATIEDQFAANVGSGQPIANLSASPLAVMPLRPGYGTQGKKVEVFANYIKIQAPKDLLLTRYNIEVIPKPDENSSGKAADSKVPTGKKLKRIIQLLLKLPEFSGVASEWKSMVVSSKPLNIRDGQQFEIKYVEDGHDEALDRAKSFLVRAVTPLSFSVSDYVNYLSATTPNAKFSHGLETIQVLNAVFGHQPQSHDGNVSVGQNRHFAIEPNGTGYHSWDLDGGLVSLRGYFQSARPATGGILLNVNTVHGVFFEPIRLDQLYNKLGANNKRNLNGTLKGTRIRQVHLPTKKNKQGKEIPNIKSIWGLATPGDGKGGKDENPPQVKSYGAGPKDVRFYISDRAGDSGSAASSSLPVNSYITIYDYFKIKYPQVNLNPSNSVVNVGSSLRPNYLPAEVCIMVPGQPVKKKLGPNQTQEMIKFACRTPAQNATSVVQDGRHVLSLNSSNPVLSEFGLQVGQSLISVNARVLQPPSVRYGGSGSLSPRNGSWNMINVRFHTPAKIGPWTCIMFPTQGRNDIDVGNMRSHVTAFQAQLQAAGVAAGELLAPSPATCEVSPVDREGNDRRIREVFKHIQNRTPQPRLVLCILPRNDTGLYSSIKTAADTLAGIHTVCCVNSKFTKQQRQEQYFGNVALKFNLKAGGINHILDPAKLGIVSEGKTMVVGIDVTHPSPGSREGAPSVAGIVASVDKFLGQWPSAFSIQAKSKTEMVSDLQGLFASRLQLWQKRNQGQLPENILIYRDGVSEGQYKLVLQEEIPQIRNACRLQYPATDTKRGLPKLTVVVCGKRHHTRFYPKSTGEADRSFNCVAGTVVDRGVTETRNWDFYLQAHACLQGTARACHYYVILDEIFRSGKVKAPHRNHADSLEDLTHNMSHLFGRATKAVSLCPPAYYADLLCTRVRCYLSDMFDPSEAQSVLSGSTSTPTVENVVIPNNLKDSMYYI</sequence>
<feature type="domain" description="Piwi" evidence="3">
    <location>
        <begin position="684"/>
        <end position="1005"/>
    </location>
</feature>
<dbReference type="SUPFAM" id="SSF53098">
    <property type="entry name" value="Ribonuclease H-like"/>
    <property type="match status" value="1"/>
</dbReference>
<dbReference type="Proteomes" id="UP000030854">
    <property type="component" value="Unassembled WGS sequence"/>
</dbReference>
<reference evidence="4 5" key="1">
    <citation type="journal article" date="2014" name="BMC Genomics">
        <title>Adaptive genomic structural variation in the grape powdery mildew pathogen, Erysiphe necator.</title>
        <authorList>
            <person name="Jones L."/>
            <person name="Riaz S."/>
            <person name="Morales-Cruz A."/>
            <person name="Amrine K.C."/>
            <person name="McGuire B."/>
            <person name="Gubler W.D."/>
            <person name="Walker M.A."/>
            <person name="Cantu D."/>
        </authorList>
    </citation>
    <scope>NUCLEOTIDE SEQUENCE [LARGE SCALE GENOMIC DNA]</scope>
    <source>
        <strain evidence="5">c</strain>
    </source>
</reference>
<dbReference type="InterPro" id="IPR045246">
    <property type="entry name" value="Piwi_ago-like"/>
</dbReference>
<dbReference type="Pfam" id="PF16486">
    <property type="entry name" value="ArgoN"/>
    <property type="match status" value="1"/>
</dbReference>
<dbReference type="CDD" id="cd02846">
    <property type="entry name" value="PAZ_argonaute_like"/>
    <property type="match status" value="1"/>
</dbReference>
<evidence type="ECO:0000256" key="1">
    <source>
        <dbReference type="SAM" id="MobiDB-lite"/>
    </source>
</evidence>
<dbReference type="STRING" id="52586.A0A0B1NZL2"/>
<feature type="region of interest" description="Disordered" evidence="1">
    <location>
        <begin position="1"/>
        <end position="99"/>
    </location>
</feature>
<dbReference type="PROSITE" id="PS50821">
    <property type="entry name" value="PAZ"/>
    <property type="match status" value="1"/>
</dbReference>
<dbReference type="GO" id="GO:0003723">
    <property type="term" value="F:RNA binding"/>
    <property type="evidence" value="ECO:0007669"/>
    <property type="project" value="InterPro"/>
</dbReference>
<dbReference type="InterPro" id="IPR014811">
    <property type="entry name" value="ArgoL1"/>
</dbReference>
<feature type="compositionally biased region" description="Gly residues" evidence="1">
    <location>
        <begin position="1"/>
        <end position="84"/>
    </location>
</feature>
<dbReference type="InterPro" id="IPR032472">
    <property type="entry name" value="ArgoL2"/>
</dbReference>
<name>A0A0B1NZL2_UNCNE</name>